<feature type="transmembrane region" description="Helical" evidence="1">
    <location>
        <begin position="47"/>
        <end position="68"/>
    </location>
</feature>
<dbReference type="EMBL" id="KI397142">
    <property type="protein sequence ID" value="ERM96718.1"/>
    <property type="molecule type" value="Genomic_DNA"/>
</dbReference>
<dbReference type="Gramene" id="ERM96718">
    <property type="protein sequence ID" value="ERM96718"/>
    <property type="gene ID" value="AMTR_s00001p00273110"/>
</dbReference>
<accession>W1NML6</accession>
<evidence type="ECO:0000313" key="3">
    <source>
        <dbReference type="Proteomes" id="UP000017836"/>
    </source>
</evidence>
<keyword evidence="3" id="KW-1185">Reference proteome</keyword>
<keyword evidence="1" id="KW-1133">Transmembrane helix</keyword>
<evidence type="ECO:0000256" key="1">
    <source>
        <dbReference type="SAM" id="Phobius"/>
    </source>
</evidence>
<dbReference type="AlphaFoldDB" id="W1NML6"/>
<keyword evidence="1" id="KW-0812">Transmembrane</keyword>
<protein>
    <submittedName>
        <fullName evidence="2">Uncharacterized protein</fullName>
    </submittedName>
</protein>
<proteinExistence type="predicted"/>
<evidence type="ECO:0000313" key="2">
    <source>
        <dbReference type="EMBL" id="ERM96718.1"/>
    </source>
</evidence>
<organism evidence="2 3">
    <name type="scientific">Amborella trichopoda</name>
    <dbReference type="NCBI Taxonomy" id="13333"/>
    <lineage>
        <taxon>Eukaryota</taxon>
        <taxon>Viridiplantae</taxon>
        <taxon>Streptophyta</taxon>
        <taxon>Embryophyta</taxon>
        <taxon>Tracheophyta</taxon>
        <taxon>Spermatophyta</taxon>
        <taxon>Magnoliopsida</taxon>
        <taxon>Amborellales</taxon>
        <taxon>Amborellaceae</taxon>
        <taxon>Amborella</taxon>
    </lineage>
</organism>
<reference evidence="3" key="1">
    <citation type="journal article" date="2013" name="Science">
        <title>The Amborella genome and the evolution of flowering plants.</title>
        <authorList>
            <consortium name="Amborella Genome Project"/>
        </authorList>
    </citation>
    <scope>NUCLEOTIDE SEQUENCE [LARGE SCALE GENOMIC DNA]</scope>
</reference>
<gene>
    <name evidence="2" type="ORF">AMTR_s00001p00273110</name>
</gene>
<keyword evidence="1" id="KW-0472">Membrane</keyword>
<dbReference type="HOGENOM" id="CLU_2486319_0_0_1"/>
<sequence>MNVLFMVKDVYMGDVGRPTSVYRGANDPSWDGGPQRPDLKWTDFGPLYGALLVGPGLGLMVLLVLLSLPSKSSNNNNISSLIFSKEN</sequence>
<dbReference type="Proteomes" id="UP000017836">
    <property type="component" value="Unassembled WGS sequence"/>
</dbReference>
<name>W1NML6_AMBTC</name>